<dbReference type="EMBL" id="MKIO01000034">
    <property type="protein sequence ID" value="OLP54405.1"/>
    <property type="molecule type" value="Genomic_DNA"/>
</dbReference>
<evidence type="ECO:0000256" key="7">
    <source>
        <dbReference type="ARBA" id="ARBA00023014"/>
    </source>
</evidence>
<dbReference type="CDD" id="cd21117">
    <property type="entry name" value="Twitch_MoaA"/>
    <property type="match status" value="1"/>
</dbReference>
<dbReference type="InterPro" id="IPR000385">
    <property type="entry name" value="MoaA_NifB_PqqE_Fe-S-bd_CS"/>
</dbReference>
<feature type="binding site" evidence="12">
    <location>
        <position position="34"/>
    </location>
    <ligand>
        <name>[4Fe-4S] cluster</name>
        <dbReference type="ChEBI" id="CHEBI:49883"/>
        <label>1</label>
        <note>4Fe-4S-S-AdoMet</note>
    </ligand>
</feature>
<organism evidence="14 15">
    <name type="scientific">Xaviernesmea rhizosphaerae</name>
    <dbReference type="NCBI Taxonomy" id="1672749"/>
    <lineage>
        <taxon>Bacteria</taxon>
        <taxon>Pseudomonadati</taxon>
        <taxon>Pseudomonadota</taxon>
        <taxon>Alphaproteobacteria</taxon>
        <taxon>Hyphomicrobiales</taxon>
        <taxon>Rhizobiaceae</taxon>
        <taxon>Rhizobium/Agrobacterium group</taxon>
        <taxon>Xaviernesmea</taxon>
    </lineage>
</organism>
<keyword evidence="6 12" id="KW-0408">Iron</keyword>
<dbReference type="CDD" id="cd01335">
    <property type="entry name" value="Radical_SAM"/>
    <property type="match status" value="1"/>
</dbReference>
<accession>A0A1Q9AGR4</accession>
<comment type="catalytic activity">
    <reaction evidence="11 12">
        <text>GTP + AH2 + S-adenosyl-L-methionine = (8S)-3',8-cyclo-7,8-dihydroguanosine 5'-triphosphate + 5'-deoxyadenosine + L-methionine + A + H(+)</text>
        <dbReference type="Rhea" id="RHEA:49576"/>
        <dbReference type="ChEBI" id="CHEBI:13193"/>
        <dbReference type="ChEBI" id="CHEBI:15378"/>
        <dbReference type="ChEBI" id="CHEBI:17319"/>
        <dbReference type="ChEBI" id="CHEBI:17499"/>
        <dbReference type="ChEBI" id="CHEBI:37565"/>
        <dbReference type="ChEBI" id="CHEBI:57844"/>
        <dbReference type="ChEBI" id="CHEBI:59789"/>
        <dbReference type="ChEBI" id="CHEBI:131766"/>
        <dbReference type="EC" id="4.1.99.22"/>
    </reaction>
</comment>
<comment type="similarity">
    <text evidence="12">Belongs to the radical SAM superfamily. MoaA family.</text>
</comment>
<feature type="binding site" evidence="12">
    <location>
        <position position="30"/>
    </location>
    <ligand>
        <name>[4Fe-4S] cluster</name>
        <dbReference type="ChEBI" id="CHEBI:49883"/>
        <label>1</label>
        <note>4Fe-4S-S-AdoMet</note>
    </ligand>
</feature>
<dbReference type="GO" id="GO:0061799">
    <property type="term" value="F:cyclic pyranopterin monophosphate synthase activity"/>
    <property type="evidence" value="ECO:0007669"/>
    <property type="project" value="TreeGrafter"/>
</dbReference>
<feature type="binding site" evidence="12">
    <location>
        <position position="23"/>
    </location>
    <ligand>
        <name>GTP</name>
        <dbReference type="ChEBI" id="CHEBI:37565"/>
    </ligand>
</feature>
<dbReference type="InterPro" id="IPR007197">
    <property type="entry name" value="rSAM"/>
</dbReference>
<feature type="binding site" evidence="12">
    <location>
        <position position="37"/>
    </location>
    <ligand>
        <name>[4Fe-4S] cluster</name>
        <dbReference type="ChEBI" id="CHEBI:49883"/>
        <label>1</label>
        <note>4Fe-4S-S-AdoMet</note>
    </ligand>
</feature>
<feature type="binding site" evidence="12">
    <location>
        <position position="266"/>
    </location>
    <ligand>
        <name>[4Fe-4S] cluster</name>
        <dbReference type="ChEBI" id="CHEBI:49883"/>
        <label>2</label>
        <note>4Fe-4S-substrate</note>
    </ligand>
</feature>
<keyword evidence="3 12" id="KW-0949">S-adenosyl-L-methionine</keyword>
<feature type="domain" description="Radical SAM core" evidence="13">
    <location>
        <begin position="14"/>
        <end position="239"/>
    </location>
</feature>
<dbReference type="InterPro" id="IPR010505">
    <property type="entry name" value="MoaA_twitch"/>
</dbReference>
<dbReference type="STRING" id="1672749.BJF92_19400"/>
<evidence type="ECO:0000256" key="10">
    <source>
        <dbReference type="ARBA" id="ARBA00023239"/>
    </source>
</evidence>
<feature type="binding site" evidence="12">
    <location>
        <position position="263"/>
    </location>
    <ligand>
        <name>[4Fe-4S] cluster</name>
        <dbReference type="ChEBI" id="CHEBI:49883"/>
        <label>2</label>
        <note>4Fe-4S-substrate</note>
    </ligand>
</feature>
<keyword evidence="10 12" id="KW-0456">Lyase</keyword>
<keyword evidence="8 12" id="KW-0342">GTP-binding</keyword>
<keyword evidence="2 12" id="KW-0004">4Fe-4S</keyword>
<comment type="pathway">
    <text evidence="12">Cofactor biosynthesis; molybdopterin biosynthesis.</text>
</comment>
<dbReference type="GO" id="GO:1904047">
    <property type="term" value="F:S-adenosyl-L-methionine binding"/>
    <property type="evidence" value="ECO:0007669"/>
    <property type="project" value="UniProtKB-UniRule"/>
</dbReference>
<dbReference type="InterPro" id="IPR013785">
    <property type="entry name" value="Aldolase_TIM"/>
</dbReference>
<dbReference type="EC" id="4.1.99.22" evidence="1 12"/>
<gene>
    <name evidence="12" type="primary">moaA</name>
    <name evidence="14" type="ORF">BJF92_19400</name>
</gene>
<dbReference type="Gene3D" id="3.20.20.70">
    <property type="entry name" value="Aldolase class I"/>
    <property type="match status" value="1"/>
</dbReference>
<feature type="binding site" evidence="12">
    <location>
        <begin position="268"/>
        <end position="270"/>
    </location>
    <ligand>
        <name>GTP</name>
        <dbReference type="ChEBI" id="CHEBI:37565"/>
    </ligand>
</feature>
<keyword evidence="4 12" id="KW-0479">Metal-binding</keyword>
<evidence type="ECO:0000313" key="15">
    <source>
        <dbReference type="Proteomes" id="UP000186143"/>
    </source>
</evidence>
<protein>
    <recommendedName>
        <fullName evidence="1 12">GTP 3',8-cyclase</fullName>
        <ecNumber evidence="1 12">4.1.99.22</ecNumber>
    </recommendedName>
    <alternativeName>
        <fullName evidence="12">Molybdenum cofactor biosynthesis protein A</fullName>
    </alternativeName>
</protein>
<comment type="function">
    <text evidence="12">Catalyzes the cyclization of GTP to (8S)-3',8-cyclo-7,8-dihydroguanosine 5'-triphosphate.</text>
</comment>
<keyword evidence="7 12" id="KW-0411">Iron-sulfur</keyword>
<feature type="binding site" evidence="12">
    <location>
        <position position="76"/>
    </location>
    <ligand>
        <name>S-adenosyl-L-methionine</name>
        <dbReference type="ChEBI" id="CHEBI:59789"/>
    </ligand>
</feature>
<evidence type="ECO:0000256" key="2">
    <source>
        <dbReference type="ARBA" id="ARBA00022485"/>
    </source>
</evidence>
<proteinExistence type="inferred from homology"/>
<comment type="subunit">
    <text evidence="12">Monomer and homodimer.</text>
</comment>
<evidence type="ECO:0000256" key="1">
    <source>
        <dbReference type="ARBA" id="ARBA00012167"/>
    </source>
</evidence>
<dbReference type="OrthoDB" id="9763993at2"/>
<evidence type="ECO:0000313" key="14">
    <source>
        <dbReference type="EMBL" id="OLP54405.1"/>
    </source>
</evidence>
<evidence type="ECO:0000256" key="9">
    <source>
        <dbReference type="ARBA" id="ARBA00023150"/>
    </source>
</evidence>
<dbReference type="Pfam" id="PF04055">
    <property type="entry name" value="Radical_SAM"/>
    <property type="match status" value="1"/>
</dbReference>
<dbReference type="HAMAP" id="MF_01225_B">
    <property type="entry name" value="MoaA_B"/>
    <property type="match status" value="1"/>
</dbReference>
<dbReference type="GO" id="GO:0046872">
    <property type="term" value="F:metal ion binding"/>
    <property type="evidence" value="ECO:0007669"/>
    <property type="project" value="UniProtKB-KW"/>
</dbReference>
<evidence type="ECO:0000256" key="3">
    <source>
        <dbReference type="ARBA" id="ARBA00022691"/>
    </source>
</evidence>
<name>A0A1Q9AGR4_9HYPH</name>
<feature type="binding site" evidence="12">
    <location>
        <position position="106"/>
    </location>
    <ligand>
        <name>GTP</name>
        <dbReference type="ChEBI" id="CHEBI:37565"/>
    </ligand>
</feature>
<evidence type="ECO:0000256" key="8">
    <source>
        <dbReference type="ARBA" id="ARBA00023134"/>
    </source>
</evidence>
<dbReference type="GO" id="GO:0006777">
    <property type="term" value="P:Mo-molybdopterin cofactor biosynthetic process"/>
    <property type="evidence" value="ECO:0007669"/>
    <property type="project" value="UniProtKB-UniRule"/>
</dbReference>
<dbReference type="AlphaFoldDB" id="A0A1Q9AGR4"/>
<keyword evidence="5 12" id="KW-0547">Nucleotide-binding</keyword>
<comment type="cofactor">
    <cofactor evidence="12">
        <name>[4Fe-4S] cluster</name>
        <dbReference type="ChEBI" id="CHEBI:49883"/>
    </cofactor>
    <text evidence="12">Binds 2 [4Fe-4S] clusters. Binds 1 [4Fe-4S] cluster coordinated with 3 cysteines and an exchangeable S-adenosyl-L-methionine and 1 [4Fe-4S] cluster coordinated with 3 cysteines and the GTP-derived substrate.</text>
</comment>
<evidence type="ECO:0000256" key="4">
    <source>
        <dbReference type="ARBA" id="ARBA00022723"/>
    </source>
</evidence>
<dbReference type="RefSeq" id="WP_075635831.1">
    <property type="nucleotide sequence ID" value="NZ_MKIO01000034.1"/>
</dbReference>
<dbReference type="Pfam" id="PF06463">
    <property type="entry name" value="Mob_synth_C"/>
    <property type="match status" value="1"/>
</dbReference>
<dbReference type="SFLD" id="SFLDG01386">
    <property type="entry name" value="main_SPASM_domain-containing"/>
    <property type="match status" value="1"/>
</dbReference>
<feature type="binding site" evidence="12">
    <location>
        <position position="280"/>
    </location>
    <ligand>
        <name>[4Fe-4S] cluster</name>
        <dbReference type="ChEBI" id="CHEBI:49883"/>
        <label>2</label>
        <note>4Fe-4S-substrate</note>
    </ligand>
</feature>
<dbReference type="SFLD" id="SFLDS00029">
    <property type="entry name" value="Radical_SAM"/>
    <property type="match status" value="1"/>
</dbReference>
<dbReference type="NCBIfam" id="TIGR02666">
    <property type="entry name" value="moaA"/>
    <property type="match status" value="1"/>
</dbReference>
<feature type="binding site" evidence="12">
    <location>
        <position position="36"/>
    </location>
    <ligand>
        <name>S-adenosyl-L-methionine</name>
        <dbReference type="ChEBI" id="CHEBI:59789"/>
    </ligand>
</feature>
<feature type="binding site" evidence="12">
    <location>
        <position position="166"/>
    </location>
    <ligand>
        <name>GTP</name>
        <dbReference type="ChEBI" id="CHEBI:37565"/>
    </ligand>
</feature>
<evidence type="ECO:0000259" key="13">
    <source>
        <dbReference type="PROSITE" id="PS51918"/>
    </source>
</evidence>
<dbReference type="InterPro" id="IPR006638">
    <property type="entry name" value="Elp3/MiaA/NifB-like_rSAM"/>
</dbReference>
<dbReference type="PROSITE" id="PS01305">
    <property type="entry name" value="MOAA_NIFB_PQQE"/>
    <property type="match status" value="1"/>
</dbReference>
<evidence type="ECO:0000256" key="6">
    <source>
        <dbReference type="ARBA" id="ARBA00023004"/>
    </source>
</evidence>
<dbReference type="Proteomes" id="UP000186143">
    <property type="component" value="Unassembled WGS sequence"/>
</dbReference>
<feature type="binding site" evidence="12">
    <location>
        <position position="72"/>
    </location>
    <ligand>
        <name>GTP</name>
        <dbReference type="ChEBI" id="CHEBI:37565"/>
    </ligand>
</feature>
<dbReference type="SFLD" id="SFLDG01067">
    <property type="entry name" value="SPASM/twitch_domain_containing"/>
    <property type="match status" value="1"/>
</dbReference>
<dbReference type="GO" id="GO:0005525">
    <property type="term" value="F:GTP binding"/>
    <property type="evidence" value="ECO:0007669"/>
    <property type="project" value="UniProtKB-UniRule"/>
</dbReference>
<dbReference type="GO" id="GO:0051539">
    <property type="term" value="F:4 iron, 4 sulfur cluster binding"/>
    <property type="evidence" value="ECO:0007669"/>
    <property type="project" value="UniProtKB-UniRule"/>
</dbReference>
<evidence type="ECO:0000256" key="11">
    <source>
        <dbReference type="ARBA" id="ARBA00048697"/>
    </source>
</evidence>
<dbReference type="InterPro" id="IPR040064">
    <property type="entry name" value="MoaA-like"/>
</dbReference>
<keyword evidence="9 12" id="KW-0501">Molybdenum cofactor biosynthesis</keyword>
<dbReference type="InterPro" id="IPR050105">
    <property type="entry name" value="MoCo_biosynth_MoaA/MoaC"/>
</dbReference>
<reference evidence="14 15" key="1">
    <citation type="submission" date="2016-09" db="EMBL/GenBank/DDBJ databases">
        <title>Rhizobium sp. nov., a novel species isolated from the rice rhizosphere.</title>
        <authorList>
            <person name="Zhao J."/>
            <person name="Zhang X."/>
        </authorList>
    </citation>
    <scope>NUCLEOTIDE SEQUENCE [LARGE SCALE GENOMIC DNA]</scope>
    <source>
        <strain evidence="14 15">MH17</strain>
    </source>
</reference>
<feature type="binding site" evidence="12">
    <location>
        <position position="130"/>
    </location>
    <ligand>
        <name>S-adenosyl-L-methionine</name>
        <dbReference type="ChEBI" id="CHEBI:59789"/>
    </ligand>
</feature>
<evidence type="ECO:0000256" key="12">
    <source>
        <dbReference type="HAMAP-Rule" id="MF_01225"/>
    </source>
</evidence>
<evidence type="ECO:0000256" key="5">
    <source>
        <dbReference type="ARBA" id="ARBA00022741"/>
    </source>
</evidence>
<dbReference type="PANTHER" id="PTHR22960:SF0">
    <property type="entry name" value="MOLYBDENUM COFACTOR BIOSYNTHESIS PROTEIN 1"/>
    <property type="match status" value="1"/>
</dbReference>
<dbReference type="SUPFAM" id="SSF102114">
    <property type="entry name" value="Radical SAM enzymes"/>
    <property type="match status" value="1"/>
</dbReference>
<dbReference type="UniPathway" id="UPA00344"/>
<dbReference type="PROSITE" id="PS51918">
    <property type="entry name" value="RADICAL_SAM"/>
    <property type="match status" value="1"/>
</dbReference>
<dbReference type="InterPro" id="IPR013483">
    <property type="entry name" value="MoaA"/>
</dbReference>
<dbReference type="GO" id="GO:0061798">
    <property type="term" value="F:GTP 3',8'-cyclase activity"/>
    <property type="evidence" value="ECO:0007669"/>
    <property type="project" value="UniProtKB-UniRule"/>
</dbReference>
<dbReference type="SMART" id="SM00729">
    <property type="entry name" value="Elp3"/>
    <property type="match status" value="1"/>
</dbReference>
<feature type="binding site" evidence="12">
    <location>
        <position position="200"/>
    </location>
    <ligand>
        <name>S-adenosyl-L-methionine</name>
        <dbReference type="ChEBI" id="CHEBI:59789"/>
    </ligand>
</feature>
<comment type="caution">
    <text evidence="14">The sequence shown here is derived from an EMBL/GenBank/DDBJ whole genome shotgun (WGS) entry which is preliminary data.</text>
</comment>
<dbReference type="SFLD" id="SFLDG01383">
    <property type="entry name" value="cyclic_pyranopterin_phosphate"/>
    <property type="match status" value="1"/>
</dbReference>
<sequence length="338" mass="37111">MLMETPSACALVDRFGRRVSYLRLSVTDRCDLRCVYCMSERMTFMPRRDILSLDELSRVARAFIRFGVRKIRITGGEPLVRKGVIDLFQDLSACLQDGSLQELTLTTNGTRLARHARDLALAGVRRVNISLDTLDPHRFAALTRGGSLATVLEGIDAAQEAGLAVKINTVALRGSTEDEIDDLISFAHTRGMGLTLIETMPLGETGEDRLDQYLPLTLLRRQIEARWSLTDIGLRTGGPARYARVAETGGVIGFITPMTHNFCETCNRVRVTAAGVLHTCLGQEDAADLKAVLRSSDSNTPLMETIAHALKHKPKGHDFVLDRASVPQIVRHMSATGG</sequence>
<dbReference type="InterPro" id="IPR058240">
    <property type="entry name" value="rSAM_sf"/>
</dbReference>
<dbReference type="PANTHER" id="PTHR22960">
    <property type="entry name" value="MOLYBDOPTERIN COFACTOR SYNTHESIS PROTEIN A"/>
    <property type="match status" value="1"/>
</dbReference>